<feature type="domain" description="F-box" evidence="2">
    <location>
        <begin position="81"/>
        <end position="113"/>
    </location>
</feature>
<organism evidence="4 5">
    <name type="scientific">Eragrostis curvula</name>
    <name type="common">weeping love grass</name>
    <dbReference type="NCBI Taxonomy" id="38414"/>
    <lineage>
        <taxon>Eukaryota</taxon>
        <taxon>Viridiplantae</taxon>
        <taxon>Streptophyta</taxon>
        <taxon>Embryophyta</taxon>
        <taxon>Tracheophyta</taxon>
        <taxon>Spermatophyta</taxon>
        <taxon>Magnoliopsida</taxon>
        <taxon>Liliopsida</taxon>
        <taxon>Poales</taxon>
        <taxon>Poaceae</taxon>
        <taxon>PACMAD clade</taxon>
        <taxon>Chloridoideae</taxon>
        <taxon>Eragrostideae</taxon>
        <taxon>Eragrostidinae</taxon>
        <taxon>Eragrostis</taxon>
    </lineage>
</organism>
<sequence length="460" mass="51046">LPAAFLPEVLATTSVRFTSIPRNSPFHHRHSSGEARAEGTIPATSPATAQRGTRRLACATRIDPIMIPQCKMTHVEHPRSWSDLPTELVGLVLCRLPAYPDRVRFGAVCRHWSFSSAQNLLPPPLPCLTFPDGTFVSLPHGESFQFHDSAGYHSTCGEWLIFSNDGTYTLKNPFSKVTMTLPNMSCFCLIDEPVEIINGRVIPEGEMTQKSMNMNVKMSLGKVIVCSMLLVAAFVDIGSLSTVALCRPGAASWLVSGLVCRRILFEMMFCEGKLYVIDEFRDLLAIHAGEDNDSGKISISRIERLIENLPFSLSFIDNGVCFTDYFLVECKGALLLVSRTIPGIPCDDSRGRVTYKPTGVDFKVFEADFNSSLWVGVTCLGDDQALFVGKRYSRSVDVSQYNKLKGNCIFMLDDGSHYWFWKGIESSYIMFNMSTGTTNPPVLSSSFESERAPAAWLFTK</sequence>
<reference evidence="4 5" key="1">
    <citation type="journal article" date="2019" name="Sci. Rep.">
        <title>A high-quality genome of Eragrostis curvula grass provides insights into Poaceae evolution and supports new strategies to enhance forage quality.</title>
        <authorList>
            <person name="Carballo J."/>
            <person name="Santos B.A.C.M."/>
            <person name="Zappacosta D."/>
            <person name="Garbus I."/>
            <person name="Selva J.P."/>
            <person name="Gallo C.A."/>
            <person name="Diaz A."/>
            <person name="Albertini E."/>
            <person name="Caccamo M."/>
            <person name="Echenique V."/>
        </authorList>
    </citation>
    <scope>NUCLEOTIDE SEQUENCE [LARGE SCALE GENOMIC DNA]</scope>
    <source>
        <strain evidence="5">cv. Victoria</strain>
        <tissue evidence="4">Leaf</tissue>
    </source>
</reference>
<comment type="caution">
    <text evidence="4">The sequence shown here is derived from an EMBL/GenBank/DDBJ whole genome shotgun (WGS) entry which is preliminary data.</text>
</comment>
<feature type="domain" description="KIB1-4 beta-propeller" evidence="3">
    <location>
        <begin position="145"/>
        <end position="415"/>
    </location>
</feature>
<dbReference type="EMBL" id="RWGY01000007">
    <property type="protein sequence ID" value="TVU39177.1"/>
    <property type="molecule type" value="Genomic_DNA"/>
</dbReference>
<dbReference type="Pfam" id="PF00646">
    <property type="entry name" value="F-box"/>
    <property type="match status" value="1"/>
</dbReference>
<protein>
    <submittedName>
        <fullName evidence="4">Uncharacterized protein</fullName>
    </submittedName>
</protein>
<feature type="non-terminal residue" evidence="4">
    <location>
        <position position="1"/>
    </location>
</feature>
<dbReference type="AlphaFoldDB" id="A0A5J9VU62"/>
<proteinExistence type="predicted"/>
<dbReference type="InterPro" id="IPR036047">
    <property type="entry name" value="F-box-like_dom_sf"/>
</dbReference>
<keyword evidence="5" id="KW-1185">Reference proteome</keyword>
<feature type="region of interest" description="Disordered" evidence="1">
    <location>
        <begin position="21"/>
        <end position="50"/>
    </location>
</feature>
<gene>
    <name evidence="4" type="ORF">EJB05_12584</name>
</gene>
<dbReference type="OrthoDB" id="583626at2759"/>
<dbReference type="Gramene" id="TVU39177">
    <property type="protein sequence ID" value="TVU39177"/>
    <property type="gene ID" value="EJB05_12584"/>
</dbReference>
<evidence type="ECO:0000256" key="1">
    <source>
        <dbReference type="SAM" id="MobiDB-lite"/>
    </source>
</evidence>
<accession>A0A5J9VU62</accession>
<dbReference type="PANTHER" id="PTHR33110:SF71">
    <property type="entry name" value="F-BOX_KELCH-REPEAT PROTEIN"/>
    <property type="match status" value="1"/>
</dbReference>
<dbReference type="InterPro" id="IPR005174">
    <property type="entry name" value="KIB1-4_b-propeller"/>
</dbReference>
<evidence type="ECO:0000259" key="3">
    <source>
        <dbReference type="Pfam" id="PF03478"/>
    </source>
</evidence>
<evidence type="ECO:0000313" key="4">
    <source>
        <dbReference type="EMBL" id="TVU39177.1"/>
    </source>
</evidence>
<dbReference type="InterPro" id="IPR001810">
    <property type="entry name" value="F-box_dom"/>
</dbReference>
<evidence type="ECO:0000313" key="5">
    <source>
        <dbReference type="Proteomes" id="UP000324897"/>
    </source>
</evidence>
<dbReference type="Pfam" id="PF03478">
    <property type="entry name" value="Beta-prop_KIB1-4"/>
    <property type="match status" value="1"/>
</dbReference>
<name>A0A5J9VU62_9POAL</name>
<dbReference type="Proteomes" id="UP000324897">
    <property type="component" value="Chromosome 4"/>
</dbReference>
<dbReference type="Gene3D" id="1.20.1280.50">
    <property type="match status" value="1"/>
</dbReference>
<evidence type="ECO:0000259" key="2">
    <source>
        <dbReference type="Pfam" id="PF00646"/>
    </source>
</evidence>
<dbReference type="CDD" id="cd09917">
    <property type="entry name" value="F-box_SF"/>
    <property type="match status" value="1"/>
</dbReference>
<dbReference type="SUPFAM" id="SSF81383">
    <property type="entry name" value="F-box domain"/>
    <property type="match status" value="1"/>
</dbReference>
<dbReference type="PANTHER" id="PTHR33110">
    <property type="entry name" value="F-BOX/KELCH-REPEAT PROTEIN-RELATED"/>
    <property type="match status" value="1"/>
</dbReference>